<accession>A0ABX8J0U1</accession>
<dbReference type="PANTHER" id="PTHR43685:SF2">
    <property type="entry name" value="GLYCOSYLTRANSFERASE 2-LIKE DOMAIN-CONTAINING PROTEIN"/>
    <property type="match status" value="1"/>
</dbReference>
<gene>
    <name evidence="3" type="ORF">KP004_11410</name>
</gene>
<feature type="transmembrane region" description="Helical" evidence="1">
    <location>
        <begin position="249"/>
        <end position="267"/>
    </location>
</feature>
<feature type="transmembrane region" description="Helical" evidence="1">
    <location>
        <begin position="279"/>
        <end position="301"/>
    </location>
</feature>
<organism evidence="3 4">
    <name type="scientific">Geomonas oryzisoli</name>
    <dbReference type="NCBI Taxonomy" id="2847992"/>
    <lineage>
        <taxon>Bacteria</taxon>
        <taxon>Pseudomonadati</taxon>
        <taxon>Thermodesulfobacteriota</taxon>
        <taxon>Desulfuromonadia</taxon>
        <taxon>Geobacterales</taxon>
        <taxon>Geobacteraceae</taxon>
        <taxon>Geomonas</taxon>
    </lineage>
</organism>
<dbReference type="Proteomes" id="UP000683557">
    <property type="component" value="Chromosome"/>
</dbReference>
<dbReference type="PANTHER" id="PTHR43685">
    <property type="entry name" value="GLYCOSYLTRANSFERASE"/>
    <property type="match status" value="1"/>
</dbReference>
<dbReference type="GO" id="GO:0016757">
    <property type="term" value="F:glycosyltransferase activity"/>
    <property type="evidence" value="ECO:0007669"/>
    <property type="project" value="UniProtKB-KW"/>
</dbReference>
<feature type="transmembrane region" description="Helical" evidence="1">
    <location>
        <begin position="225"/>
        <end position="244"/>
    </location>
</feature>
<reference evidence="3 4" key="1">
    <citation type="submission" date="2021-06" db="EMBL/GenBank/DDBJ databases">
        <title>Gemonas diversity in paddy soil.</title>
        <authorList>
            <person name="Liu G."/>
        </authorList>
    </citation>
    <scope>NUCLEOTIDE SEQUENCE [LARGE SCALE GENOMIC DNA]</scope>
    <source>
        <strain evidence="3 4">RG10</strain>
    </source>
</reference>
<keyword evidence="1" id="KW-0812">Transmembrane</keyword>
<proteinExistence type="predicted"/>
<evidence type="ECO:0000259" key="2">
    <source>
        <dbReference type="Pfam" id="PF00535"/>
    </source>
</evidence>
<dbReference type="RefSeq" id="WP_216798670.1">
    <property type="nucleotide sequence ID" value="NZ_CP076723.1"/>
</dbReference>
<keyword evidence="4" id="KW-1185">Reference proteome</keyword>
<evidence type="ECO:0000313" key="3">
    <source>
        <dbReference type="EMBL" id="QWV91840.1"/>
    </source>
</evidence>
<keyword evidence="3" id="KW-0328">Glycosyltransferase</keyword>
<evidence type="ECO:0000256" key="1">
    <source>
        <dbReference type="SAM" id="Phobius"/>
    </source>
</evidence>
<keyword evidence="1" id="KW-1133">Transmembrane helix</keyword>
<sequence length="310" mass="34072">MKITIVIPVLNGIKYIGQCVVSLRQMDTCGHVVDIIVVDNGSSDGTVELLKELGVFCTVHRGVTVSQLRNIGAGYAVGPFVGFVDSDCLVRRDWLVKALEVMASDDRIGVVGSFYGVGDDPTWVEELWCDRKGGIEGGVAFLPAGNMFVRKDLFDALGGFSTTLVTGEDYEFCRRVRSCDKLVFSAPSVAVKHLGNVKMLRDIVRKERWYGLGMFAGNVFTSKPLISSFAFVLLCAGTALSLLFAREYLAVLLALLFALLVVVSLGFCRTAQSFNLVKLFQFLPISACYMLGRFLSVWDLVMLKSKRTWG</sequence>
<feature type="domain" description="Glycosyltransferase 2-like" evidence="2">
    <location>
        <begin position="4"/>
        <end position="126"/>
    </location>
</feature>
<dbReference type="Pfam" id="PF00535">
    <property type="entry name" value="Glycos_transf_2"/>
    <property type="match status" value="1"/>
</dbReference>
<dbReference type="EC" id="2.4.-.-" evidence="3"/>
<evidence type="ECO:0000313" key="4">
    <source>
        <dbReference type="Proteomes" id="UP000683557"/>
    </source>
</evidence>
<dbReference type="EMBL" id="CP076723">
    <property type="protein sequence ID" value="QWV91840.1"/>
    <property type="molecule type" value="Genomic_DNA"/>
</dbReference>
<dbReference type="InterPro" id="IPR050834">
    <property type="entry name" value="Glycosyltransf_2"/>
</dbReference>
<keyword evidence="1" id="KW-0472">Membrane</keyword>
<name>A0ABX8J0U1_9BACT</name>
<protein>
    <submittedName>
        <fullName evidence="3">Glycosyltransferase</fullName>
        <ecNumber evidence="3">2.4.-.-</ecNumber>
    </submittedName>
</protein>
<dbReference type="InterPro" id="IPR001173">
    <property type="entry name" value="Glyco_trans_2-like"/>
</dbReference>
<keyword evidence="3" id="KW-0808">Transferase</keyword>